<reference evidence="5" key="1">
    <citation type="journal article" date="2024" name="Gigascience">
        <title>Chromosome-level genome of the poultry shaft louse Menopon gallinae provides insight into the host-switching and adaptive evolution of parasitic lice.</title>
        <authorList>
            <person name="Xu Y."/>
            <person name="Ma L."/>
            <person name="Liu S."/>
            <person name="Liang Y."/>
            <person name="Liu Q."/>
            <person name="He Z."/>
            <person name="Tian L."/>
            <person name="Duan Y."/>
            <person name="Cai W."/>
            <person name="Li H."/>
            <person name="Song F."/>
        </authorList>
    </citation>
    <scope>NUCLEOTIDE SEQUENCE</scope>
    <source>
        <strain evidence="5">Cailab_2023a</strain>
    </source>
</reference>
<comment type="caution">
    <text evidence="5">The sequence shown here is derived from an EMBL/GenBank/DDBJ whole genome shotgun (WGS) entry which is preliminary data.</text>
</comment>
<name>A0AAW2IBI5_9NEOP</name>
<dbReference type="GO" id="GO:0004252">
    <property type="term" value="F:serine-type endopeptidase activity"/>
    <property type="evidence" value="ECO:0007669"/>
    <property type="project" value="InterPro"/>
</dbReference>
<dbReference type="Gene3D" id="2.40.10.10">
    <property type="entry name" value="Trypsin-like serine proteases"/>
    <property type="match status" value="1"/>
</dbReference>
<dbReference type="InterPro" id="IPR051487">
    <property type="entry name" value="Ser/Thr_Proteases_Immune/Dev"/>
</dbReference>
<dbReference type="SUPFAM" id="SSF50494">
    <property type="entry name" value="Trypsin-like serine proteases"/>
    <property type="match status" value="1"/>
</dbReference>
<evidence type="ECO:0000259" key="4">
    <source>
        <dbReference type="PROSITE" id="PS50240"/>
    </source>
</evidence>
<evidence type="ECO:0000256" key="3">
    <source>
        <dbReference type="SAM" id="MobiDB-lite"/>
    </source>
</evidence>
<feature type="region of interest" description="Disordered" evidence="3">
    <location>
        <begin position="324"/>
        <end position="343"/>
    </location>
</feature>
<dbReference type="SMART" id="SM00020">
    <property type="entry name" value="Tryp_SPc"/>
    <property type="match status" value="1"/>
</dbReference>
<gene>
    <name evidence="5" type="ORF">PYX00_000689</name>
</gene>
<accession>A0AAW2IBI5</accession>
<sequence length="725" mass="80444">MAIQIHGIPVLNQLIIKAVTLIPGILGHNHRRSKGMETQIHGHQIRILTPGILGRNHLRIKVTAIRTPGILTRNLQKIKAAAIPTPGIRNRILGVPTHNPQKIRAVAIPTLGTKTLFLGNNNRRNPEMTKLTHCHQIRIRTPGIPGRNQLRTKVTATRTPGILTRNPQKIKATAIPTPGVLTLNPQKIRVVVIPTPGIRTRFLDPSHRRSQEMTKPIHGHQIRIQTLGILGRNKLTIKAIANRISGHQIKVPKKRVNLKKAMNLDFRQTRSRPEINGVATRVIDRPRNQPTAPAVGPQTKAVITEMIKQRSPKTQTRAAILRATKNPARSKKSTGITSKSKKKEGDLKLDLSLLWGQNNRKNQNGNSRFKSKKRDITGNSEKYMPQCVCTDSENCDQENNINIMNVFKRGRYHLSSKVFQCAMDDKICCMQSPSTPENVLGEDGNDLAEYGKKVGLSRSSCGRRLSKLTDEEINGDGIANYGDFPWMLKMVSQDEYGETMICSASLIHNSIALTTASCAMLLSGDKVRVVAGDWNLFSGHGRNSIRETKIGNIFLHPEFDLVNNKHDVALVFLDQELDSGLGINSVCLPSASDAWDVNRCAIVGWTKEDRQDMRPTSLRIIDLETINQGKCRNSSGNLRNDISESASQDFICAHSQDGIPCIADVGASLQCPLYNSDTYVQVGLVFPTSTCNRFAQSATFTDVLDSMDWISHMEGVYFLARNGLI</sequence>
<feature type="region of interest" description="Disordered" evidence="3">
    <location>
        <begin position="355"/>
        <end position="377"/>
    </location>
</feature>
<evidence type="ECO:0000313" key="5">
    <source>
        <dbReference type="EMBL" id="KAL0279048.1"/>
    </source>
</evidence>
<dbReference type="GO" id="GO:0006508">
    <property type="term" value="P:proteolysis"/>
    <property type="evidence" value="ECO:0007669"/>
    <property type="project" value="InterPro"/>
</dbReference>
<dbReference type="AlphaFoldDB" id="A0AAW2IBI5"/>
<dbReference type="EMBL" id="JARGDH010000001">
    <property type="protein sequence ID" value="KAL0279048.1"/>
    <property type="molecule type" value="Genomic_DNA"/>
</dbReference>
<dbReference type="PROSITE" id="PS50240">
    <property type="entry name" value="TRYPSIN_DOM"/>
    <property type="match status" value="1"/>
</dbReference>
<evidence type="ECO:0000256" key="1">
    <source>
        <dbReference type="ARBA" id="ARBA00023157"/>
    </source>
</evidence>
<evidence type="ECO:0000256" key="2">
    <source>
        <dbReference type="ARBA" id="ARBA00024195"/>
    </source>
</evidence>
<dbReference type="Pfam" id="PF00089">
    <property type="entry name" value="Trypsin"/>
    <property type="match status" value="1"/>
</dbReference>
<comment type="similarity">
    <text evidence="2">Belongs to the peptidase S1 family. CLIP subfamily.</text>
</comment>
<dbReference type="InterPro" id="IPR043504">
    <property type="entry name" value="Peptidase_S1_PA_chymotrypsin"/>
</dbReference>
<organism evidence="5">
    <name type="scientific">Menopon gallinae</name>
    <name type="common">poultry shaft louse</name>
    <dbReference type="NCBI Taxonomy" id="328185"/>
    <lineage>
        <taxon>Eukaryota</taxon>
        <taxon>Metazoa</taxon>
        <taxon>Ecdysozoa</taxon>
        <taxon>Arthropoda</taxon>
        <taxon>Hexapoda</taxon>
        <taxon>Insecta</taxon>
        <taxon>Pterygota</taxon>
        <taxon>Neoptera</taxon>
        <taxon>Paraneoptera</taxon>
        <taxon>Psocodea</taxon>
        <taxon>Troctomorpha</taxon>
        <taxon>Phthiraptera</taxon>
        <taxon>Amblycera</taxon>
        <taxon>Menoponidae</taxon>
        <taxon>Menopon</taxon>
    </lineage>
</organism>
<feature type="compositionally biased region" description="Polar residues" evidence="3">
    <location>
        <begin position="355"/>
        <end position="368"/>
    </location>
</feature>
<dbReference type="InterPro" id="IPR001254">
    <property type="entry name" value="Trypsin_dom"/>
</dbReference>
<proteinExistence type="inferred from homology"/>
<dbReference type="PANTHER" id="PTHR24256">
    <property type="entry name" value="TRYPTASE-RELATED"/>
    <property type="match status" value="1"/>
</dbReference>
<dbReference type="InterPro" id="IPR009003">
    <property type="entry name" value="Peptidase_S1_PA"/>
</dbReference>
<keyword evidence="1" id="KW-1015">Disulfide bond</keyword>
<feature type="domain" description="Peptidase S1" evidence="4">
    <location>
        <begin position="472"/>
        <end position="715"/>
    </location>
</feature>
<protein>
    <recommendedName>
        <fullName evidence="4">Peptidase S1 domain-containing protein</fullName>
    </recommendedName>
</protein>